<accession>L8GMC5</accession>
<name>L8GMC5_ACACF</name>
<dbReference type="Proteomes" id="UP000011083">
    <property type="component" value="Unassembled WGS sequence"/>
</dbReference>
<organism evidence="2 3">
    <name type="scientific">Acanthamoeba castellanii (strain ATCC 30010 / Neff)</name>
    <dbReference type="NCBI Taxonomy" id="1257118"/>
    <lineage>
        <taxon>Eukaryota</taxon>
        <taxon>Amoebozoa</taxon>
        <taxon>Discosea</taxon>
        <taxon>Longamoebia</taxon>
        <taxon>Centramoebida</taxon>
        <taxon>Acanthamoebidae</taxon>
        <taxon>Acanthamoeba</taxon>
    </lineage>
</organism>
<gene>
    <name evidence="2" type="ORF">ACA1_242040</name>
</gene>
<feature type="non-terminal residue" evidence="2">
    <location>
        <position position="83"/>
    </location>
</feature>
<sequence>MSDSETDSDLYTSREDMPQRTSSAPPILEVQEQSLFAMGNNYARLFAGAADIRADDDYIHFYNSHPDPSKLPPPIERQVFDSI</sequence>
<reference evidence="2 3" key="1">
    <citation type="journal article" date="2013" name="Genome Biol.">
        <title>Genome of Acanthamoeba castellanii highlights extensive lateral gene transfer and early evolution of tyrosine kinase signaling.</title>
        <authorList>
            <person name="Clarke M."/>
            <person name="Lohan A.J."/>
            <person name="Liu B."/>
            <person name="Lagkouvardos I."/>
            <person name="Roy S."/>
            <person name="Zafar N."/>
            <person name="Bertelli C."/>
            <person name="Schilde C."/>
            <person name="Kianianmomeni A."/>
            <person name="Burglin T.R."/>
            <person name="Frech C."/>
            <person name="Turcotte B."/>
            <person name="Kopec K.O."/>
            <person name="Synnott J.M."/>
            <person name="Choo C."/>
            <person name="Paponov I."/>
            <person name="Finkler A."/>
            <person name="Soon Heng Tan C."/>
            <person name="Hutchins A.P."/>
            <person name="Weinmeier T."/>
            <person name="Rattei T."/>
            <person name="Chu J.S."/>
            <person name="Gimenez G."/>
            <person name="Irimia M."/>
            <person name="Rigden D.J."/>
            <person name="Fitzpatrick D.A."/>
            <person name="Lorenzo-Morales J."/>
            <person name="Bateman A."/>
            <person name="Chiu C.H."/>
            <person name="Tang P."/>
            <person name="Hegemann P."/>
            <person name="Fromm H."/>
            <person name="Raoult D."/>
            <person name="Greub G."/>
            <person name="Miranda-Saavedra D."/>
            <person name="Chen N."/>
            <person name="Nash P."/>
            <person name="Ginger M.L."/>
            <person name="Horn M."/>
            <person name="Schaap P."/>
            <person name="Caler L."/>
            <person name="Loftus B."/>
        </authorList>
    </citation>
    <scope>NUCLEOTIDE SEQUENCE [LARGE SCALE GENOMIC DNA]</scope>
    <source>
        <strain evidence="2 3">Neff</strain>
    </source>
</reference>
<feature type="region of interest" description="Disordered" evidence="1">
    <location>
        <begin position="1"/>
        <end position="26"/>
    </location>
</feature>
<evidence type="ECO:0000313" key="2">
    <source>
        <dbReference type="EMBL" id="ELR13376.1"/>
    </source>
</evidence>
<protein>
    <submittedName>
        <fullName evidence="2">Uncharacterized protein</fullName>
    </submittedName>
</protein>
<proteinExistence type="predicted"/>
<dbReference type="AlphaFoldDB" id="L8GMC5"/>
<dbReference type="RefSeq" id="XP_004335389.1">
    <property type="nucleotide sequence ID" value="XM_004335341.1"/>
</dbReference>
<evidence type="ECO:0000256" key="1">
    <source>
        <dbReference type="SAM" id="MobiDB-lite"/>
    </source>
</evidence>
<dbReference type="EMBL" id="KB008093">
    <property type="protein sequence ID" value="ELR13376.1"/>
    <property type="molecule type" value="Genomic_DNA"/>
</dbReference>
<keyword evidence="3" id="KW-1185">Reference proteome</keyword>
<dbReference type="GeneID" id="14913892"/>
<dbReference type="KEGG" id="acan:ACA1_242040"/>
<evidence type="ECO:0000313" key="3">
    <source>
        <dbReference type="Proteomes" id="UP000011083"/>
    </source>
</evidence>
<dbReference type="VEuPathDB" id="AmoebaDB:ACA1_242040"/>